<comment type="caution">
    <text evidence="2">The sequence shown here is derived from an EMBL/GenBank/DDBJ whole genome shotgun (WGS) entry which is preliminary data.</text>
</comment>
<gene>
    <name evidence="2" type="ORF">NF27_JF00510</name>
</gene>
<dbReference type="RefSeq" id="WP_039459370.1">
    <property type="nucleotide sequence ID" value="NZ_JSWE01000223.1"/>
</dbReference>
<proteinExistence type="predicted"/>
<feature type="region of interest" description="Disordered" evidence="1">
    <location>
        <begin position="1"/>
        <end position="35"/>
    </location>
</feature>
<evidence type="ECO:0000313" key="3">
    <source>
        <dbReference type="Proteomes" id="UP000031258"/>
    </source>
</evidence>
<evidence type="ECO:0000313" key="2">
    <source>
        <dbReference type="EMBL" id="KIE04173.1"/>
    </source>
</evidence>
<protein>
    <submittedName>
        <fullName evidence="2">Uncharacterized protein</fullName>
    </submittedName>
</protein>
<dbReference type="Proteomes" id="UP000031258">
    <property type="component" value="Unassembled WGS sequence"/>
</dbReference>
<feature type="compositionally biased region" description="Basic and acidic residues" evidence="1">
    <location>
        <begin position="1"/>
        <end position="10"/>
    </location>
</feature>
<dbReference type="AlphaFoldDB" id="A0A0C1QIY9"/>
<keyword evidence="3" id="KW-1185">Reference proteome</keyword>
<evidence type="ECO:0000256" key="1">
    <source>
        <dbReference type="SAM" id="MobiDB-lite"/>
    </source>
</evidence>
<sequence>MKENKRKIEEENQGSTEILSTKKPRTEQEKAPKAEELSIGDLPVKRTITRKDRRLDSLASCLKEAVHVRQYVLMARDFLLHLIY</sequence>
<name>A0A0C1QIY9_9RICK</name>
<accession>A0A0C1QIY9</accession>
<reference evidence="2 3" key="1">
    <citation type="submission" date="2014-11" db="EMBL/GenBank/DDBJ databases">
        <title>A Rickettsiales Symbiont of Amoebae With Ancient Features.</title>
        <authorList>
            <person name="Schulz F."/>
            <person name="Martijn J."/>
            <person name="Wascher F."/>
            <person name="Kostanjsek R."/>
            <person name="Ettema T.J."/>
            <person name="Horn M."/>
        </authorList>
    </citation>
    <scope>NUCLEOTIDE SEQUENCE [LARGE SCALE GENOMIC DNA]</scope>
    <source>
        <strain evidence="2 3">UWC36</strain>
    </source>
</reference>
<dbReference type="EMBL" id="JSWE01000223">
    <property type="protein sequence ID" value="KIE04173.1"/>
    <property type="molecule type" value="Genomic_DNA"/>
</dbReference>
<feature type="compositionally biased region" description="Basic and acidic residues" evidence="1">
    <location>
        <begin position="24"/>
        <end position="35"/>
    </location>
</feature>
<organism evidence="2 3">
    <name type="scientific">Candidatus Jidaibacter acanthamoebae</name>
    <dbReference type="NCBI Taxonomy" id="86105"/>
    <lineage>
        <taxon>Bacteria</taxon>
        <taxon>Pseudomonadati</taxon>
        <taxon>Pseudomonadota</taxon>
        <taxon>Alphaproteobacteria</taxon>
        <taxon>Rickettsiales</taxon>
        <taxon>Candidatus Midichloriaceae</taxon>
        <taxon>Candidatus Jidaibacter</taxon>
    </lineage>
</organism>